<accession>A0A1Q5PHB8</accession>
<protein>
    <recommendedName>
        <fullName evidence="4">Multidrug resistance efflux transporter family protein</fullName>
    </recommendedName>
</protein>
<feature type="transmembrane region" description="Helical" evidence="1">
    <location>
        <begin position="39"/>
        <end position="61"/>
    </location>
</feature>
<comment type="caution">
    <text evidence="2">The sequence shown here is derived from an EMBL/GenBank/DDBJ whole genome shotgun (WGS) entry which is preliminary data.</text>
</comment>
<evidence type="ECO:0000313" key="3">
    <source>
        <dbReference type="Proteomes" id="UP000186551"/>
    </source>
</evidence>
<keyword evidence="3" id="KW-1185">Reference proteome</keyword>
<feature type="transmembrane region" description="Helical" evidence="1">
    <location>
        <begin position="104"/>
        <end position="125"/>
    </location>
</feature>
<feature type="transmembrane region" description="Helical" evidence="1">
    <location>
        <begin position="77"/>
        <end position="98"/>
    </location>
</feature>
<dbReference type="AlphaFoldDB" id="A0A1Q5PHB8"/>
<evidence type="ECO:0000256" key="1">
    <source>
        <dbReference type="SAM" id="Phobius"/>
    </source>
</evidence>
<organism evidence="2 3">
    <name type="scientific">Pontibacter flavimaris</name>
    <dbReference type="NCBI Taxonomy" id="1797110"/>
    <lineage>
        <taxon>Bacteria</taxon>
        <taxon>Pseudomonadati</taxon>
        <taxon>Bacteroidota</taxon>
        <taxon>Cytophagia</taxon>
        <taxon>Cytophagales</taxon>
        <taxon>Hymenobacteraceae</taxon>
        <taxon>Pontibacter</taxon>
    </lineage>
</organism>
<keyword evidence="1" id="KW-0472">Membrane</keyword>
<keyword evidence="1" id="KW-1133">Transmembrane helix</keyword>
<proteinExistence type="predicted"/>
<feature type="transmembrane region" description="Helical" evidence="1">
    <location>
        <begin position="261"/>
        <end position="288"/>
    </location>
</feature>
<dbReference type="EMBL" id="LVWA01000003">
    <property type="protein sequence ID" value="OKL41581.1"/>
    <property type="molecule type" value="Genomic_DNA"/>
</dbReference>
<sequence>MTAMNPNNNLKAIAIGSLACIFFSATYTVNSFISAGGGHWAWTVGLRTTFLVLLLLPLLVFQRRLRPLLQALRQHPLVWLGWGGLSFGIVYIFLTSAAFFGPGWLVAGVFQFTIVAGILLSPLIYKDARSRIPVRALLLSVLILSGIALMQWSQRNGIYTQQDLWLCVILVLIGASLWPLANRKVLLHTEEKTHGLNAMQRVAGMAIGSLPVQFCLMLYGYQEAGLPGGAQTLGILVIALSSGVIGGILFFVAMNMVRHNAAALAAVEATQSIEIIATLVGEIILLGIVWPGSLATSGMLVVMGGLVLYSIPAREKAFRLPKVKWR</sequence>
<gene>
    <name evidence="2" type="ORF">A3841_11105</name>
</gene>
<feature type="transmembrane region" description="Helical" evidence="1">
    <location>
        <begin position="294"/>
        <end position="312"/>
    </location>
</feature>
<dbReference type="Pfam" id="PF13536">
    <property type="entry name" value="EmrE"/>
    <property type="match status" value="1"/>
</dbReference>
<feature type="transmembrane region" description="Helical" evidence="1">
    <location>
        <begin position="12"/>
        <end position="33"/>
    </location>
</feature>
<dbReference type="STRING" id="1797110.A3841_11105"/>
<dbReference type="InterPro" id="IPR032713">
    <property type="entry name" value="EmrE"/>
</dbReference>
<dbReference type="Proteomes" id="UP000186551">
    <property type="component" value="Unassembled WGS sequence"/>
</dbReference>
<dbReference type="OrthoDB" id="3457556at2"/>
<feature type="transmembrane region" description="Helical" evidence="1">
    <location>
        <begin position="164"/>
        <end position="181"/>
    </location>
</feature>
<feature type="transmembrane region" description="Helical" evidence="1">
    <location>
        <begin position="132"/>
        <end position="152"/>
    </location>
</feature>
<evidence type="ECO:0008006" key="4">
    <source>
        <dbReference type="Google" id="ProtNLM"/>
    </source>
</evidence>
<evidence type="ECO:0000313" key="2">
    <source>
        <dbReference type="EMBL" id="OKL41581.1"/>
    </source>
</evidence>
<keyword evidence="1" id="KW-0812">Transmembrane</keyword>
<name>A0A1Q5PHB8_9BACT</name>
<feature type="transmembrane region" description="Helical" evidence="1">
    <location>
        <begin position="202"/>
        <end position="221"/>
    </location>
</feature>
<reference evidence="2 3" key="1">
    <citation type="submission" date="2016-03" db="EMBL/GenBank/DDBJ databases">
        <title>Genome sequence of Pontibacter sp. nov., of the family cytophagaceae, isolated from marine sediment of the Yellow Sea, China.</title>
        <authorList>
            <person name="Zhang G."/>
            <person name="Zhang R."/>
        </authorList>
    </citation>
    <scope>NUCLEOTIDE SEQUENCE [LARGE SCALE GENOMIC DNA]</scope>
    <source>
        <strain evidence="2 3">S10-8</strain>
    </source>
</reference>
<feature type="transmembrane region" description="Helical" evidence="1">
    <location>
        <begin position="233"/>
        <end position="254"/>
    </location>
</feature>